<feature type="transmembrane region" description="Helical" evidence="1">
    <location>
        <begin position="36"/>
        <end position="61"/>
    </location>
</feature>
<organism evidence="2 3">
    <name type="scientific">Thalassotalea profundi</name>
    <dbReference type="NCBI Taxonomy" id="2036687"/>
    <lineage>
        <taxon>Bacteria</taxon>
        <taxon>Pseudomonadati</taxon>
        <taxon>Pseudomonadota</taxon>
        <taxon>Gammaproteobacteria</taxon>
        <taxon>Alteromonadales</taxon>
        <taxon>Colwelliaceae</taxon>
        <taxon>Thalassotalea</taxon>
    </lineage>
</organism>
<keyword evidence="1" id="KW-0472">Membrane</keyword>
<name>A0ABQ3IFT0_9GAMM</name>
<dbReference type="Proteomes" id="UP000626370">
    <property type="component" value="Unassembled WGS sequence"/>
</dbReference>
<gene>
    <name evidence="2" type="ORF">GCM10011501_00740</name>
</gene>
<evidence type="ECO:0000313" key="2">
    <source>
        <dbReference type="EMBL" id="GHE77160.1"/>
    </source>
</evidence>
<comment type="caution">
    <text evidence="2">The sequence shown here is derived from an EMBL/GenBank/DDBJ whole genome shotgun (WGS) entry which is preliminary data.</text>
</comment>
<dbReference type="EMBL" id="BNAH01000001">
    <property type="protein sequence ID" value="GHE77160.1"/>
    <property type="molecule type" value="Genomic_DNA"/>
</dbReference>
<sequence length="153" mass="17401">MGYQEKASWGTLLITLIVLVNYVGELITVNITDISILRLLSISFIWIIAASIIVHVILAILNAKEAEKGTDERDNIFELTATRNSGWTLYVFVFFTFSQLFLVQHFITNGEISFLIIPNVSTAYNMANVLMLGLLISSIIHEVTKLYYYRRGY</sequence>
<feature type="transmembrane region" description="Helical" evidence="1">
    <location>
        <begin position="87"/>
        <end position="107"/>
    </location>
</feature>
<protein>
    <submittedName>
        <fullName evidence="2">Uncharacterized protein</fullName>
    </submittedName>
</protein>
<keyword evidence="3" id="KW-1185">Reference proteome</keyword>
<feature type="transmembrane region" description="Helical" evidence="1">
    <location>
        <begin position="127"/>
        <end position="148"/>
    </location>
</feature>
<dbReference type="RefSeq" id="WP_189376111.1">
    <property type="nucleotide sequence ID" value="NZ_BNAH01000001.1"/>
</dbReference>
<reference evidence="3" key="1">
    <citation type="journal article" date="2019" name="Int. J. Syst. Evol. Microbiol.">
        <title>The Global Catalogue of Microorganisms (GCM) 10K type strain sequencing project: providing services to taxonomists for standard genome sequencing and annotation.</title>
        <authorList>
            <consortium name="The Broad Institute Genomics Platform"/>
            <consortium name="The Broad Institute Genome Sequencing Center for Infectious Disease"/>
            <person name="Wu L."/>
            <person name="Ma J."/>
        </authorList>
    </citation>
    <scope>NUCLEOTIDE SEQUENCE [LARGE SCALE GENOMIC DNA]</scope>
    <source>
        <strain evidence="3">CGMCC 1.15922</strain>
    </source>
</reference>
<proteinExistence type="predicted"/>
<accession>A0ABQ3IFT0</accession>
<evidence type="ECO:0000313" key="3">
    <source>
        <dbReference type="Proteomes" id="UP000626370"/>
    </source>
</evidence>
<feature type="transmembrane region" description="Helical" evidence="1">
    <location>
        <begin position="7"/>
        <end position="24"/>
    </location>
</feature>
<keyword evidence="1" id="KW-0812">Transmembrane</keyword>
<evidence type="ECO:0000256" key="1">
    <source>
        <dbReference type="SAM" id="Phobius"/>
    </source>
</evidence>
<keyword evidence="1" id="KW-1133">Transmembrane helix</keyword>